<evidence type="ECO:0000313" key="9">
    <source>
        <dbReference type="EMBL" id="MBJ7552592.1"/>
    </source>
</evidence>
<evidence type="ECO:0000256" key="7">
    <source>
        <dbReference type="ARBA" id="ARBA00023136"/>
    </source>
</evidence>
<feature type="transmembrane region" description="Helical" evidence="8">
    <location>
        <begin position="91"/>
        <end position="110"/>
    </location>
</feature>
<feature type="transmembrane region" description="Helical" evidence="8">
    <location>
        <begin position="116"/>
        <end position="134"/>
    </location>
</feature>
<accession>A0ABS0ZG31</accession>
<evidence type="ECO:0000256" key="5">
    <source>
        <dbReference type="ARBA" id="ARBA00022692"/>
    </source>
</evidence>
<evidence type="ECO:0000313" key="10">
    <source>
        <dbReference type="Proteomes" id="UP000598488"/>
    </source>
</evidence>
<comment type="similarity">
    <text evidence="2 8">Belongs to the 4-toluene sulfonate uptake permease (TSUP) (TC 2.A.102) family.</text>
</comment>
<feature type="transmembrane region" description="Helical" evidence="8">
    <location>
        <begin position="146"/>
        <end position="166"/>
    </location>
</feature>
<evidence type="ECO:0000256" key="8">
    <source>
        <dbReference type="RuleBase" id="RU363041"/>
    </source>
</evidence>
<name>A0ABS0ZG31_9GAMM</name>
<dbReference type="InterPro" id="IPR002781">
    <property type="entry name" value="TM_pro_TauE-like"/>
</dbReference>
<comment type="subcellular location">
    <subcellularLocation>
        <location evidence="1 8">Cell membrane</location>
        <topology evidence="1 8">Multi-pass membrane protein</topology>
    </subcellularLocation>
</comment>
<keyword evidence="3" id="KW-0813">Transport</keyword>
<dbReference type="Proteomes" id="UP000598488">
    <property type="component" value="Unassembled WGS sequence"/>
</dbReference>
<feature type="transmembrane region" description="Helical" evidence="8">
    <location>
        <begin position="12"/>
        <end position="34"/>
    </location>
</feature>
<sequence length="263" mass="28001">MTICKELIFLEWFSDLSFWAVCVLVLTAFLAGIIDALAGGGGLITVPIMIAVGISPIEALATNKLQGCAGTLSASHHFIKLGHVSLREMRFPIFMTAVGSLTGTLLVTYINTAILLRIIPAILIFVAIFFYALPKLQPVISSFVRITMNRFAFIAGFSIGFYDGLIGPGTGAFFSTAFICLMGLSIISATAHTKVLNATSNLTSLVVFCFSGHILWGIGIAMGVGQWLGAKIGSRLVISKGNTLIRPLVITICIALSIKLLLS</sequence>
<feature type="transmembrane region" description="Helical" evidence="8">
    <location>
        <begin position="244"/>
        <end position="262"/>
    </location>
</feature>
<keyword evidence="5 8" id="KW-0812">Transmembrane</keyword>
<evidence type="ECO:0000256" key="4">
    <source>
        <dbReference type="ARBA" id="ARBA00022475"/>
    </source>
</evidence>
<comment type="caution">
    <text evidence="9">The sequence shown here is derived from an EMBL/GenBank/DDBJ whole genome shotgun (WGS) entry which is preliminary data.</text>
</comment>
<evidence type="ECO:0000256" key="2">
    <source>
        <dbReference type="ARBA" id="ARBA00009142"/>
    </source>
</evidence>
<feature type="transmembrane region" description="Helical" evidence="8">
    <location>
        <begin position="172"/>
        <end position="190"/>
    </location>
</feature>
<dbReference type="InterPro" id="IPR052017">
    <property type="entry name" value="TSUP"/>
</dbReference>
<protein>
    <recommendedName>
        <fullName evidence="8">Probable membrane transporter protein</fullName>
    </recommendedName>
</protein>
<keyword evidence="4 8" id="KW-1003">Cell membrane</keyword>
<dbReference type="PANTHER" id="PTHR30269:SF0">
    <property type="entry name" value="MEMBRANE TRANSPORTER PROTEIN YFCA-RELATED"/>
    <property type="match status" value="1"/>
</dbReference>
<feature type="transmembrane region" description="Helical" evidence="8">
    <location>
        <begin position="40"/>
        <end position="61"/>
    </location>
</feature>
<feature type="transmembrane region" description="Helical" evidence="8">
    <location>
        <begin position="202"/>
        <end position="224"/>
    </location>
</feature>
<keyword evidence="10" id="KW-1185">Reference proteome</keyword>
<evidence type="ECO:0000256" key="1">
    <source>
        <dbReference type="ARBA" id="ARBA00004651"/>
    </source>
</evidence>
<evidence type="ECO:0000256" key="6">
    <source>
        <dbReference type="ARBA" id="ARBA00022989"/>
    </source>
</evidence>
<keyword evidence="6 8" id="KW-1133">Transmembrane helix</keyword>
<dbReference type="Pfam" id="PF01925">
    <property type="entry name" value="TauE"/>
    <property type="match status" value="1"/>
</dbReference>
<reference evidence="9 10" key="1">
    <citation type="submission" date="2020-12" db="EMBL/GenBank/DDBJ databases">
        <title>Comparative genome analysis of fungal antagonists Marinomonas ostreistagni 398 and M. spartinae 468.</title>
        <authorList>
            <person name="Fields J.L."/>
            <person name="Mavrodi O.V."/>
            <person name="Biber P.D."/>
            <person name="Indest K.J."/>
            <person name="Mavrodi D.V."/>
        </authorList>
    </citation>
    <scope>NUCLEOTIDE SEQUENCE [LARGE SCALE GENOMIC DNA]</scope>
    <source>
        <strain evidence="9 10">USM7</strain>
    </source>
</reference>
<keyword evidence="7 8" id="KW-0472">Membrane</keyword>
<gene>
    <name evidence="9" type="ORF">JHD44_18065</name>
</gene>
<organism evidence="9 10">
    <name type="scientific">Marinomonas ostreistagni</name>
    <dbReference type="NCBI Taxonomy" id="359209"/>
    <lineage>
        <taxon>Bacteria</taxon>
        <taxon>Pseudomonadati</taxon>
        <taxon>Pseudomonadota</taxon>
        <taxon>Gammaproteobacteria</taxon>
        <taxon>Oceanospirillales</taxon>
        <taxon>Oceanospirillaceae</taxon>
        <taxon>Marinomonas</taxon>
    </lineage>
</organism>
<proteinExistence type="inferred from homology"/>
<evidence type="ECO:0000256" key="3">
    <source>
        <dbReference type="ARBA" id="ARBA00022448"/>
    </source>
</evidence>
<dbReference type="EMBL" id="JAEMUH010000023">
    <property type="protein sequence ID" value="MBJ7552592.1"/>
    <property type="molecule type" value="Genomic_DNA"/>
</dbReference>
<dbReference type="PANTHER" id="PTHR30269">
    <property type="entry name" value="TRANSMEMBRANE PROTEIN YFCA"/>
    <property type="match status" value="1"/>
</dbReference>